<dbReference type="OrthoDB" id="3049838at2759"/>
<proteinExistence type="predicted"/>
<protein>
    <recommendedName>
        <fullName evidence="3">F-box domain-containing protein</fullName>
    </recommendedName>
</protein>
<dbReference type="Proteomes" id="UP000308652">
    <property type="component" value="Unassembled WGS sequence"/>
</dbReference>
<name>A0A5C3M2I3_9AGAR</name>
<evidence type="ECO:0000313" key="1">
    <source>
        <dbReference type="EMBL" id="TFK38338.1"/>
    </source>
</evidence>
<dbReference type="EMBL" id="ML213603">
    <property type="protein sequence ID" value="TFK38338.1"/>
    <property type="molecule type" value="Genomic_DNA"/>
</dbReference>
<accession>A0A5C3M2I3</accession>
<dbReference type="Gene3D" id="3.80.10.10">
    <property type="entry name" value="Ribonuclease Inhibitor"/>
    <property type="match status" value="1"/>
</dbReference>
<evidence type="ECO:0000313" key="2">
    <source>
        <dbReference type="Proteomes" id="UP000308652"/>
    </source>
</evidence>
<dbReference type="AlphaFoldDB" id="A0A5C3M2I3"/>
<gene>
    <name evidence="1" type="ORF">BDQ12DRAFT_108734</name>
</gene>
<dbReference type="InterPro" id="IPR032675">
    <property type="entry name" value="LRR_dom_sf"/>
</dbReference>
<keyword evidence="2" id="KW-1185">Reference proteome</keyword>
<organism evidence="1 2">
    <name type="scientific">Crucibulum laeve</name>
    <dbReference type="NCBI Taxonomy" id="68775"/>
    <lineage>
        <taxon>Eukaryota</taxon>
        <taxon>Fungi</taxon>
        <taxon>Dikarya</taxon>
        <taxon>Basidiomycota</taxon>
        <taxon>Agaricomycotina</taxon>
        <taxon>Agaricomycetes</taxon>
        <taxon>Agaricomycetidae</taxon>
        <taxon>Agaricales</taxon>
        <taxon>Agaricineae</taxon>
        <taxon>Nidulariaceae</taxon>
        <taxon>Crucibulum</taxon>
    </lineage>
</organism>
<reference evidence="1 2" key="1">
    <citation type="journal article" date="2019" name="Nat. Ecol. Evol.">
        <title>Megaphylogeny resolves global patterns of mushroom evolution.</title>
        <authorList>
            <person name="Varga T."/>
            <person name="Krizsan K."/>
            <person name="Foldi C."/>
            <person name="Dima B."/>
            <person name="Sanchez-Garcia M."/>
            <person name="Sanchez-Ramirez S."/>
            <person name="Szollosi G.J."/>
            <person name="Szarkandi J.G."/>
            <person name="Papp V."/>
            <person name="Albert L."/>
            <person name="Andreopoulos W."/>
            <person name="Angelini C."/>
            <person name="Antonin V."/>
            <person name="Barry K.W."/>
            <person name="Bougher N.L."/>
            <person name="Buchanan P."/>
            <person name="Buyck B."/>
            <person name="Bense V."/>
            <person name="Catcheside P."/>
            <person name="Chovatia M."/>
            <person name="Cooper J."/>
            <person name="Damon W."/>
            <person name="Desjardin D."/>
            <person name="Finy P."/>
            <person name="Geml J."/>
            <person name="Haridas S."/>
            <person name="Hughes K."/>
            <person name="Justo A."/>
            <person name="Karasinski D."/>
            <person name="Kautmanova I."/>
            <person name="Kiss B."/>
            <person name="Kocsube S."/>
            <person name="Kotiranta H."/>
            <person name="LaButti K.M."/>
            <person name="Lechner B.E."/>
            <person name="Liimatainen K."/>
            <person name="Lipzen A."/>
            <person name="Lukacs Z."/>
            <person name="Mihaltcheva S."/>
            <person name="Morgado L.N."/>
            <person name="Niskanen T."/>
            <person name="Noordeloos M.E."/>
            <person name="Ohm R.A."/>
            <person name="Ortiz-Santana B."/>
            <person name="Ovrebo C."/>
            <person name="Racz N."/>
            <person name="Riley R."/>
            <person name="Savchenko A."/>
            <person name="Shiryaev A."/>
            <person name="Soop K."/>
            <person name="Spirin V."/>
            <person name="Szebenyi C."/>
            <person name="Tomsovsky M."/>
            <person name="Tulloss R.E."/>
            <person name="Uehling J."/>
            <person name="Grigoriev I.V."/>
            <person name="Vagvolgyi C."/>
            <person name="Papp T."/>
            <person name="Martin F.M."/>
            <person name="Miettinen O."/>
            <person name="Hibbett D.S."/>
            <person name="Nagy L.G."/>
        </authorList>
    </citation>
    <scope>NUCLEOTIDE SEQUENCE [LARGE SCALE GENOMIC DNA]</scope>
    <source>
        <strain evidence="1 2">CBS 166.37</strain>
    </source>
</reference>
<evidence type="ECO:0008006" key="3">
    <source>
        <dbReference type="Google" id="ProtNLM"/>
    </source>
</evidence>
<sequence length="559" mass="64153">MHDIPGELWLEILAYLPAEYLWKMIGVSRFLFETAMNQRFNEVTFYADDKAMTERFQQLNKGHTHRVLSLIISPSFLPKMQEIKAPPILASTPIFSSKSTSIFSRFKRSKAQHNPRLYLLPRCRIMPRFLPLRYEGNFTKHSSQSITEETPHMKQYARDLFHPLQDALKSCSNLSELEVRIHDVEVITPLIDLMHSVWFSISSNSQKLVVDVTLDKLSLMPSASNGQGGLFSNLRTLDITLAPSRYKMTVQRCIKAQEVLSALLDYSRNTLQSLSLSTPALMDFILIFDRAGHLPELREFKLYMTLNESSLSDSTSLTRFIQANRDNLEHLTIQPRPRCQIVGAIDPTLMFWLQSEFTGLSMPKMRSLKISTHSYWSQLSNKPKPSLDLPNFRLVGTHITTLVLSDIFLSFDALSRLVEYFATAHDNRLENLTFNSLCLSPQHIHLLAQHLSELQSLTMMFKSIAICEDRPYNSAVDVLYTFLHTMEGYRFPYWKLRRLEVYSDPGCGRGHPSNDVMYSLRECVPSIEHIDTGTYCYCNRGKNVNGSNQSNSVPARTAW</sequence>